<dbReference type="EMBL" id="JAPCWZ010000004">
    <property type="protein sequence ID" value="KAK8867540.1"/>
    <property type="molecule type" value="Genomic_DNA"/>
</dbReference>
<keyword evidence="2" id="KW-1185">Reference proteome</keyword>
<comment type="caution">
    <text evidence="1">The sequence shown here is derived from an EMBL/GenBank/DDBJ whole genome shotgun (WGS) entry which is preliminary data.</text>
</comment>
<sequence>MPISIVIDSKKQKSLRDRIGFKHAPDTMRAPLAQLDWAKSLGITHSSVFIQGLDTPFGRVDEFDVRDFQSDFSRSRIGHGKSSVALGDDR</sequence>
<accession>A0ABR2ISC9</accession>
<reference evidence="1 2" key="1">
    <citation type="journal article" date="2024" name="IMA Fungus">
        <title>Apiospora arundinis, a panoply of carbohydrate-active enzymes and secondary metabolites.</title>
        <authorList>
            <person name="Sorensen T."/>
            <person name="Petersen C."/>
            <person name="Muurmann A.T."/>
            <person name="Christiansen J.V."/>
            <person name="Brundto M.L."/>
            <person name="Overgaard C.K."/>
            <person name="Boysen A.T."/>
            <person name="Wollenberg R.D."/>
            <person name="Larsen T.O."/>
            <person name="Sorensen J.L."/>
            <person name="Nielsen K.L."/>
            <person name="Sondergaard T.E."/>
        </authorList>
    </citation>
    <scope>NUCLEOTIDE SEQUENCE [LARGE SCALE GENOMIC DNA]</scope>
    <source>
        <strain evidence="1 2">AAU 773</strain>
    </source>
</reference>
<evidence type="ECO:0000313" key="1">
    <source>
        <dbReference type="EMBL" id="KAK8867540.1"/>
    </source>
</evidence>
<organism evidence="1 2">
    <name type="scientific">Apiospora arundinis</name>
    <dbReference type="NCBI Taxonomy" id="335852"/>
    <lineage>
        <taxon>Eukaryota</taxon>
        <taxon>Fungi</taxon>
        <taxon>Dikarya</taxon>
        <taxon>Ascomycota</taxon>
        <taxon>Pezizomycotina</taxon>
        <taxon>Sordariomycetes</taxon>
        <taxon>Xylariomycetidae</taxon>
        <taxon>Amphisphaeriales</taxon>
        <taxon>Apiosporaceae</taxon>
        <taxon>Apiospora</taxon>
    </lineage>
</organism>
<evidence type="ECO:0000313" key="2">
    <source>
        <dbReference type="Proteomes" id="UP001390339"/>
    </source>
</evidence>
<protein>
    <submittedName>
        <fullName evidence="1">Uncharacterized protein</fullName>
    </submittedName>
</protein>
<gene>
    <name evidence="1" type="ORF">PGQ11_006118</name>
</gene>
<dbReference type="Proteomes" id="UP001390339">
    <property type="component" value="Unassembled WGS sequence"/>
</dbReference>
<name>A0ABR2ISC9_9PEZI</name>
<proteinExistence type="predicted"/>